<dbReference type="Pfam" id="PF00097">
    <property type="entry name" value="zf-C3HC4"/>
    <property type="match status" value="1"/>
</dbReference>
<dbReference type="Proteomes" id="UP000266841">
    <property type="component" value="Unassembled WGS sequence"/>
</dbReference>
<evidence type="ECO:0000256" key="2">
    <source>
        <dbReference type="ARBA" id="ARBA00022741"/>
    </source>
</evidence>
<evidence type="ECO:0000259" key="10">
    <source>
        <dbReference type="PROSITE" id="PS50089"/>
    </source>
</evidence>
<dbReference type="InterPro" id="IPR013083">
    <property type="entry name" value="Znf_RING/FYVE/PHD"/>
</dbReference>
<keyword evidence="7" id="KW-0067">ATP-binding</keyword>
<evidence type="ECO:0008006" key="14">
    <source>
        <dbReference type="Google" id="ProtNLM"/>
    </source>
</evidence>
<proteinExistence type="predicted"/>
<feature type="domain" description="Helicase C-terminal" evidence="11">
    <location>
        <begin position="296"/>
        <end position="462"/>
    </location>
</feature>
<gene>
    <name evidence="12" type="ORF">THAOC_27144</name>
</gene>
<dbReference type="InterPro" id="IPR017907">
    <property type="entry name" value="Znf_RING_CS"/>
</dbReference>
<keyword evidence="1" id="KW-0479">Metal-binding</keyword>
<evidence type="ECO:0000256" key="9">
    <source>
        <dbReference type="SAM" id="MobiDB-lite"/>
    </source>
</evidence>
<reference evidence="12 13" key="1">
    <citation type="journal article" date="2012" name="Genome Biol.">
        <title>Genome and low-iron response of an oceanic diatom adapted to chronic iron limitation.</title>
        <authorList>
            <person name="Lommer M."/>
            <person name="Specht M."/>
            <person name="Roy A.S."/>
            <person name="Kraemer L."/>
            <person name="Andreson R."/>
            <person name="Gutowska M.A."/>
            <person name="Wolf J."/>
            <person name="Bergner S.V."/>
            <person name="Schilhabel M.B."/>
            <person name="Klostermeier U.C."/>
            <person name="Beiko R.G."/>
            <person name="Rosenstiel P."/>
            <person name="Hippler M."/>
            <person name="Laroche J."/>
        </authorList>
    </citation>
    <scope>NUCLEOTIDE SEQUENCE [LARGE SCALE GENOMIC DNA]</scope>
    <source>
        <strain evidence="12 13">CCMP1005</strain>
    </source>
</reference>
<dbReference type="InterPro" id="IPR018957">
    <property type="entry name" value="Znf_C3HC4_RING-type"/>
</dbReference>
<evidence type="ECO:0000256" key="5">
    <source>
        <dbReference type="ARBA" id="ARBA00022806"/>
    </source>
</evidence>
<keyword evidence="2" id="KW-0547">Nucleotide-binding</keyword>
<protein>
    <recommendedName>
        <fullName evidence="14">RING-type domain-containing protein</fullName>
    </recommendedName>
</protein>
<accession>K0RJM5</accession>
<comment type="caution">
    <text evidence="12">The sequence shown here is derived from an EMBL/GenBank/DDBJ whole genome shotgun (WGS) entry which is preliminary data.</text>
</comment>
<feature type="domain" description="RING-type" evidence="10">
    <location>
        <begin position="148"/>
        <end position="195"/>
    </location>
</feature>
<feature type="non-terminal residue" evidence="12">
    <location>
        <position position="1"/>
    </location>
</feature>
<keyword evidence="4" id="KW-0378">Hydrolase</keyword>
<dbReference type="Pfam" id="PF00271">
    <property type="entry name" value="Helicase_C"/>
    <property type="match status" value="1"/>
</dbReference>
<evidence type="ECO:0000313" key="12">
    <source>
        <dbReference type="EMBL" id="EJK53425.1"/>
    </source>
</evidence>
<dbReference type="GO" id="GO:0008270">
    <property type="term" value="F:zinc ion binding"/>
    <property type="evidence" value="ECO:0007669"/>
    <property type="project" value="UniProtKB-KW"/>
</dbReference>
<dbReference type="OrthoDB" id="204028at2759"/>
<dbReference type="Gene3D" id="3.40.50.300">
    <property type="entry name" value="P-loop containing nucleotide triphosphate hydrolases"/>
    <property type="match status" value="1"/>
</dbReference>
<dbReference type="EMBL" id="AGNL01037794">
    <property type="protein sequence ID" value="EJK53425.1"/>
    <property type="molecule type" value="Genomic_DNA"/>
</dbReference>
<dbReference type="GO" id="GO:0005524">
    <property type="term" value="F:ATP binding"/>
    <property type="evidence" value="ECO:0007669"/>
    <property type="project" value="UniProtKB-KW"/>
</dbReference>
<dbReference type="SUPFAM" id="SSF57850">
    <property type="entry name" value="RING/U-box"/>
    <property type="match status" value="1"/>
</dbReference>
<dbReference type="PROSITE" id="PS00518">
    <property type="entry name" value="ZF_RING_1"/>
    <property type="match status" value="1"/>
</dbReference>
<dbReference type="CDD" id="cd18793">
    <property type="entry name" value="SF2_C_SNF"/>
    <property type="match status" value="1"/>
</dbReference>
<dbReference type="SUPFAM" id="SSF52540">
    <property type="entry name" value="P-loop containing nucleoside triphosphate hydrolases"/>
    <property type="match status" value="1"/>
</dbReference>
<name>K0RJM5_THAOC</name>
<evidence type="ECO:0000259" key="11">
    <source>
        <dbReference type="PROSITE" id="PS51194"/>
    </source>
</evidence>
<dbReference type="SMART" id="SM00184">
    <property type="entry name" value="RING"/>
    <property type="match status" value="1"/>
</dbReference>
<dbReference type="InterPro" id="IPR049730">
    <property type="entry name" value="SNF2/RAD54-like_C"/>
</dbReference>
<feature type="region of interest" description="Disordered" evidence="9">
    <location>
        <begin position="84"/>
        <end position="106"/>
    </location>
</feature>
<evidence type="ECO:0000313" key="13">
    <source>
        <dbReference type="Proteomes" id="UP000266841"/>
    </source>
</evidence>
<dbReference type="GO" id="GO:0008094">
    <property type="term" value="F:ATP-dependent activity, acting on DNA"/>
    <property type="evidence" value="ECO:0007669"/>
    <property type="project" value="TreeGrafter"/>
</dbReference>
<dbReference type="PROSITE" id="PS51194">
    <property type="entry name" value="HELICASE_CTER"/>
    <property type="match status" value="1"/>
</dbReference>
<evidence type="ECO:0000256" key="7">
    <source>
        <dbReference type="ARBA" id="ARBA00022840"/>
    </source>
</evidence>
<organism evidence="12 13">
    <name type="scientific">Thalassiosira oceanica</name>
    <name type="common">Marine diatom</name>
    <dbReference type="NCBI Taxonomy" id="159749"/>
    <lineage>
        <taxon>Eukaryota</taxon>
        <taxon>Sar</taxon>
        <taxon>Stramenopiles</taxon>
        <taxon>Ochrophyta</taxon>
        <taxon>Bacillariophyta</taxon>
        <taxon>Coscinodiscophyceae</taxon>
        <taxon>Thalassiosirophycidae</taxon>
        <taxon>Thalassiosirales</taxon>
        <taxon>Thalassiosiraceae</taxon>
        <taxon>Thalassiosira</taxon>
    </lineage>
</organism>
<keyword evidence="13" id="KW-1185">Reference proteome</keyword>
<dbReference type="Gene3D" id="3.30.40.10">
    <property type="entry name" value="Zinc/RING finger domain, C3HC4 (zinc finger)"/>
    <property type="match status" value="1"/>
</dbReference>
<dbReference type="InterPro" id="IPR050628">
    <property type="entry name" value="SNF2_RAD54_helicase_TF"/>
</dbReference>
<dbReference type="GO" id="GO:0016787">
    <property type="term" value="F:hydrolase activity"/>
    <property type="evidence" value="ECO:0007669"/>
    <property type="project" value="UniProtKB-KW"/>
</dbReference>
<dbReference type="InterPro" id="IPR027417">
    <property type="entry name" value="P-loop_NTPase"/>
</dbReference>
<dbReference type="PROSITE" id="PS50089">
    <property type="entry name" value="ZF_RING_2"/>
    <property type="match status" value="1"/>
</dbReference>
<evidence type="ECO:0000256" key="6">
    <source>
        <dbReference type="ARBA" id="ARBA00022833"/>
    </source>
</evidence>
<dbReference type="GO" id="GO:0006281">
    <property type="term" value="P:DNA repair"/>
    <property type="evidence" value="ECO:0007669"/>
    <property type="project" value="TreeGrafter"/>
</dbReference>
<dbReference type="InterPro" id="IPR001841">
    <property type="entry name" value="Znf_RING"/>
</dbReference>
<keyword evidence="5" id="KW-0347">Helicase</keyword>
<dbReference type="AlphaFoldDB" id="K0RJM5"/>
<evidence type="ECO:0000256" key="4">
    <source>
        <dbReference type="ARBA" id="ARBA00022801"/>
    </source>
</evidence>
<evidence type="ECO:0000256" key="8">
    <source>
        <dbReference type="PROSITE-ProRule" id="PRU00175"/>
    </source>
</evidence>
<evidence type="ECO:0000256" key="1">
    <source>
        <dbReference type="ARBA" id="ARBA00022723"/>
    </source>
</evidence>
<keyword evidence="6" id="KW-0862">Zinc</keyword>
<dbReference type="PANTHER" id="PTHR45626">
    <property type="entry name" value="TRANSCRIPTION TERMINATION FACTOR 2-RELATED"/>
    <property type="match status" value="1"/>
</dbReference>
<sequence>LIALPPRTVETLLIEFGSEAERKLYDYLETKNTARFKSLRTESPSTVLGKFMELQGMLYSARLACAHASIVNLDSIHKVNEKLRAEKEKKERDARGKKGTTEQEKKKTNLTRVEVFQEAILKARLSAQGRMREAVLQLQEGEIEYIECPICLEPTTEKDLALTPCAHKFCAECLLSCVQTSSDSREASGNCPECRDRFRRSELTFLGDANDAGTCTKADKPEAKAKPSQAVTNVIVNGFKMSSIDKLTTVTGASDNRVSFNPLSDEDRLRQRAVYYSVPPEFLTSWNEASVSVGTKVARLLEEVKSMVRADASNKAVVFSQFLGTLDVASEELVGCGIKFARVDGHMKQYQRADNISNFTTDPETKVLLLSMRAGAAGLNLMAANYCFLMDPATNAAIEEQAIDRIHRIGQTRPVTVKRLILKDTVEQRIIESRRSIGADGPSASTQIDGTNAMDIEAQQLSEEGKQIPRNFRRAGNRAADEINLDEQKFNRLRQLESLFGSSATLLVHKA</sequence>
<keyword evidence="3 8" id="KW-0863">Zinc-finger</keyword>
<dbReference type="InterPro" id="IPR001650">
    <property type="entry name" value="Helicase_C-like"/>
</dbReference>
<evidence type="ECO:0000256" key="3">
    <source>
        <dbReference type="ARBA" id="ARBA00022771"/>
    </source>
</evidence>
<dbReference type="GO" id="GO:0005634">
    <property type="term" value="C:nucleus"/>
    <property type="evidence" value="ECO:0007669"/>
    <property type="project" value="TreeGrafter"/>
</dbReference>
<dbReference type="eggNOG" id="KOG1001">
    <property type="taxonomic scope" value="Eukaryota"/>
</dbReference>
<dbReference type="SMART" id="SM00490">
    <property type="entry name" value="HELICc"/>
    <property type="match status" value="1"/>
</dbReference>
<dbReference type="GO" id="GO:0004386">
    <property type="term" value="F:helicase activity"/>
    <property type="evidence" value="ECO:0007669"/>
    <property type="project" value="UniProtKB-KW"/>
</dbReference>